<protein>
    <recommendedName>
        <fullName evidence="1">2EXR domain-containing protein</fullName>
    </recommendedName>
</protein>
<dbReference type="PANTHER" id="PTHR35910">
    <property type="entry name" value="2EXR DOMAIN-CONTAINING PROTEIN"/>
    <property type="match status" value="1"/>
</dbReference>
<organism evidence="2 3">
    <name type="scientific">Mollisia scopiformis</name>
    <name type="common">Conifer needle endophyte fungus</name>
    <name type="synonym">Phialocephala scopiformis</name>
    <dbReference type="NCBI Taxonomy" id="149040"/>
    <lineage>
        <taxon>Eukaryota</taxon>
        <taxon>Fungi</taxon>
        <taxon>Dikarya</taxon>
        <taxon>Ascomycota</taxon>
        <taxon>Pezizomycotina</taxon>
        <taxon>Leotiomycetes</taxon>
        <taxon>Helotiales</taxon>
        <taxon>Mollisiaceae</taxon>
        <taxon>Mollisia</taxon>
    </lineage>
</organism>
<dbReference type="Pfam" id="PF20150">
    <property type="entry name" value="2EXR"/>
    <property type="match status" value="1"/>
</dbReference>
<evidence type="ECO:0000259" key="1">
    <source>
        <dbReference type="Pfam" id="PF20150"/>
    </source>
</evidence>
<dbReference type="GeneID" id="28831235"/>
<dbReference type="RefSeq" id="XP_018064932.1">
    <property type="nucleotide sequence ID" value="XM_018221509.1"/>
</dbReference>
<proteinExistence type="predicted"/>
<name>A0A132BFT3_MOLSC</name>
<dbReference type="KEGG" id="psco:LY89DRAFT_760559"/>
<dbReference type="PANTHER" id="PTHR35910:SF6">
    <property type="entry name" value="2EXR DOMAIN-CONTAINING PROTEIN"/>
    <property type="match status" value="1"/>
</dbReference>
<evidence type="ECO:0000313" key="3">
    <source>
        <dbReference type="Proteomes" id="UP000070700"/>
    </source>
</evidence>
<dbReference type="Proteomes" id="UP000070700">
    <property type="component" value="Unassembled WGS sequence"/>
</dbReference>
<evidence type="ECO:0000313" key="2">
    <source>
        <dbReference type="EMBL" id="KUJ10577.1"/>
    </source>
</evidence>
<sequence>MSLNNCKQNGPTKMPLDNPMFTLFNRLPTELRLKIWEAARPGPRVVNIKERLVERNGQPTWALWSPSKAPSPLFACRESHHVALKFFVPCFAFASSIPETYFDFRTDTCYLRFDAFADDCADVFEFFIQRLERIYDTDHVRQVQNLAVLLNPEDVSARVYQLAQILSFFGSIQKLTVVVGHFDREEDDQGDILFIEAIDVTKTIQNYEALSQEPPQFHETMETPLAMDLISPAELESSLENRRHFNRILTQERIEEGREVEDLGDIPMPHIEYKSVITGSLKSRLDSLREEYRQKIKEHDDQSGE</sequence>
<dbReference type="OrthoDB" id="3557569at2759"/>
<reference evidence="2 3" key="1">
    <citation type="submission" date="2015-10" db="EMBL/GenBank/DDBJ databases">
        <title>Full genome of DAOMC 229536 Phialocephala scopiformis, a fungal endophyte of spruce producing the potent anti-insectan compound rugulosin.</title>
        <authorList>
            <consortium name="DOE Joint Genome Institute"/>
            <person name="Walker A.K."/>
            <person name="Frasz S.L."/>
            <person name="Seifert K.A."/>
            <person name="Miller J.D."/>
            <person name="Mondo S.J."/>
            <person name="Labutti K."/>
            <person name="Lipzen A."/>
            <person name="Dockter R."/>
            <person name="Kennedy M."/>
            <person name="Grigoriev I.V."/>
            <person name="Spatafora J.W."/>
        </authorList>
    </citation>
    <scope>NUCLEOTIDE SEQUENCE [LARGE SCALE GENOMIC DNA]</scope>
    <source>
        <strain evidence="2 3">CBS 120377</strain>
    </source>
</reference>
<dbReference type="InParanoid" id="A0A132BFT3"/>
<dbReference type="AlphaFoldDB" id="A0A132BFT3"/>
<dbReference type="EMBL" id="KQ947429">
    <property type="protein sequence ID" value="KUJ10577.1"/>
    <property type="molecule type" value="Genomic_DNA"/>
</dbReference>
<gene>
    <name evidence="2" type="ORF">LY89DRAFT_760559</name>
</gene>
<accession>A0A132BFT3</accession>
<feature type="domain" description="2EXR" evidence="1">
    <location>
        <begin position="21"/>
        <end position="108"/>
    </location>
</feature>
<keyword evidence="3" id="KW-1185">Reference proteome</keyword>
<dbReference type="InterPro" id="IPR045518">
    <property type="entry name" value="2EXR"/>
</dbReference>